<evidence type="ECO:0000313" key="1">
    <source>
        <dbReference type="EMBL" id="KAA8565270.1"/>
    </source>
</evidence>
<sequence>MTRIACGNLYFYYYLLLLFIPLQPLRSNNDMTRYDDLHEVIEGIKDTHSDIKVSFITYRRNIYREPALKSSALHSGFNTA</sequence>
<name>A0A5M9J9N0_MONFR</name>
<dbReference type="EMBL" id="VICG01000014">
    <property type="protein sequence ID" value="KAA8565270.1"/>
    <property type="molecule type" value="Genomic_DNA"/>
</dbReference>
<dbReference type="AlphaFoldDB" id="A0A5M9J9N0"/>
<keyword evidence="2" id="KW-1185">Reference proteome</keyword>
<gene>
    <name evidence="1" type="ORF">EYC84_010995</name>
</gene>
<accession>A0A5M9J9N0</accession>
<proteinExistence type="predicted"/>
<organism evidence="1 2">
    <name type="scientific">Monilinia fructicola</name>
    <name type="common">Brown rot fungus</name>
    <name type="synonym">Ciboria fructicola</name>
    <dbReference type="NCBI Taxonomy" id="38448"/>
    <lineage>
        <taxon>Eukaryota</taxon>
        <taxon>Fungi</taxon>
        <taxon>Dikarya</taxon>
        <taxon>Ascomycota</taxon>
        <taxon>Pezizomycotina</taxon>
        <taxon>Leotiomycetes</taxon>
        <taxon>Helotiales</taxon>
        <taxon>Sclerotiniaceae</taxon>
        <taxon>Monilinia</taxon>
    </lineage>
</organism>
<reference evidence="1 2" key="1">
    <citation type="submission" date="2019-06" db="EMBL/GenBank/DDBJ databases">
        <title>Genome Sequence of the Brown Rot Fungal Pathogen Monilinia fructicola.</title>
        <authorList>
            <person name="De Miccolis Angelini R.M."/>
            <person name="Landi L."/>
            <person name="Abate D."/>
            <person name="Pollastro S."/>
            <person name="Romanazzi G."/>
            <person name="Faretra F."/>
        </authorList>
    </citation>
    <scope>NUCLEOTIDE SEQUENCE [LARGE SCALE GENOMIC DNA]</scope>
    <source>
        <strain evidence="1 2">Mfrc123</strain>
    </source>
</reference>
<protein>
    <submittedName>
        <fullName evidence="1">Uncharacterized protein</fullName>
    </submittedName>
</protein>
<evidence type="ECO:0000313" key="2">
    <source>
        <dbReference type="Proteomes" id="UP000322873"/>
    </source>
</evidence>
<comment type="caution">
    <text evidence="1">The sequence shown here is derived from an EMBL/GenBank/DDBJ whole genome shotgun (WGS) entry which is preliminary data.</text>
</comment>
<dbReference type="Proteomes" id="UP000322873">
    <property type="component" value="Unassembled WGS sequence"/>
</dbReference>